<feature type="non-terminal residue" evidence="3">
    <location>
        <position position="339"/>
    </location>
</feature>
<sequence>MPVSHIGLTVSHLPTSCSFFLAALHPLGYKYFGQDGSQIGFGVRDPDFFICQESHGNKAGAAHIAFSSPTREAVDEFYAHAIRAGAKPHGRPGIRDSKSNYYSASVLDFDGNSIEVVYRPSSEQRAIEDGHGARQSKVLTWQKDVRSVAPDTGSVVSSSSFGSATAAAKSPAAATATTTTTTTTPTSGGASTTLIGTLIGVAAGAAAAAAYFENSKTSSETPAASVSHTLALENTPHRSNNNTYALEQGPTSYYAPPSTVSRSITGTKAIEAPPTNGYPTGDSYIWRGDRQRSEVGGGGGGSIVEPLRRSRSGSVGSRHHDNHQYHPHSARVSEAPESI</sequence>
<evidence type="ECO:0000313" key="3">
    <source>
        <dbReference type="EMBL" id="KAH0564854.1"/>
    </source>
</evidence>
<feature type="region of interest" description="Disordered" evidence="1">
    <location>
        <begin position="167"/>
        <end position="189"/>
    </location>
</feature>
<dbReference type="InterPro" id="IPR029068">
    <property type="entry name" value="Glyas_Bleomycin-R_OHBP_Dase"/>
</dbReference>
<dbReference type="PROSITE" id="PS51819">
    <property type="entry name" value="VOC"/>
    <property type="match status" value="1"/>
</dbReference>
<feature type="domain" description="VOC" evidence="2">
    <location>
        <begin position="2"/>
        <end position="119"/>
    </location>
</feature>
<organism evidence="3 4">
    <name type="scientific">Trichoglossum hirsutum</name>
    <dbReference type="NCBI Taxonomy" id="265104"/>
    <lineage>
        <taxon>Eukaryota</taxon>
        <taxon>Fungi</taxon>
        <taxon>Dikarya</taxon>
        <taxon>Ascomycota</taxon>
        <taxon>Pezizomycotina</taxon>
        <taxon>Geoglossomycetes</taxon>
        <taxon>Geoglossales</taxon>
        <taxon>Geoglossaceae</taxon>
        <taxon>Trichoglossum</taxon>
    </lineage>
</organism>
<dbReference type="InterPro" id="IPR037523">
    <property type="entry name" value="VOC_core"/>
</dbReference>
<feature type="compositionally biased region" description="Polar residues" evidence="1">
    <location>
        <begin position="237"/>
        <end position="251"/>
    </location>
</feature>
<dbReference type="PANTHER" id="PTHR35006">
    <property type="entry name" value="GLYOXALASE FAMILY PROTEIN (AFU_ORTHOLOGUE AFUA_5G14830)"/>
    <property type="match status" value="1"/>
</dbReference>
<reference evidence="3" key="1">
    <citation type="submission" date="2021-03" db="EMBL/GenBank/DDBJ databases">
        <title>Comparative genomics and phylogenomic investigation of the class Geoglossomycetes provide insights into ecological specialization and systematics.</title>
        <authorList>
            <person name="Melie T."/>
            <person name="Pirro S."/>
            <person name="Miller A.N."/>
            <person name="Quandt A."/>
        </authorList>
    </citation>
    <scope>NUCLEOTIDE SEQUENCE</scope>
    <source>
        <strain evidence="3">CAQ_001_2017</strain>
    </source>
</reference>
<dbReference type="AlphaFoldDB" id="A0A9P8LG89"/>
<protein>
    <recommendedName>
        <fullName evidence="2">VOC domain-containing protein</fullName>
    </recommendedName>
</protein>
<feature type="region of interest" description="Disordered" evidence="1">
    <location>
        <begin position="232"/>
        <end position="339"/>
    </location>
</feature>
<dbReference type="SUPFAM" id="SSF54593">
    <property type="entry name" value="Glyoxalase/Bleomycin resistance protein/Dihydroxybiphenyl dioxygenase"/>
    <property type="match status" value="1"/>
</dbReference>
<name>A0A9P8LG89_9PEZI</name>
<gene>
    <name evidence="3" type="ORF">GP486_001762</name>
</gene>
<dbReference type="EMBL" id="JAGHQM010000169">
    <property type="protein sequence ID" value="KAH0564854.1"/>
    <property type="molecule type" value="Genomic_DNA"/>
</dbReference>
<evidence type="ECO:0000256" key="1">
    <source>
        <dbReference type="SAM" id="MobiDB-lite"/>
    </source>
</evidence>
<keyword evidence="4" id="KW-1185">Reference proteome</keyword>
<dbReference type="Proteomes" id="UP000750711">
    <property type="component" value="Unassembled WGS sequence"/>
</dbReference>
<dbReference type="Gene3D" id="3.10.180.10">
    <property type="entry name" value="2,3-Dihydroxybiphenyl 1,2-Dioxygenase, domain 1"/>
    <property type="match status" value="1"/>
</dbReference>
<dbReference type="PANTHER" id="PTHR35006:SF3">
    <property type="entry name" value="GLYOXALASE FAMILY PROTEIN (AFU_ORTHOLOGUE AFUA_3G06020)"/>
    <property type="match status" value="1"/>
</dbReference>
<proteinExistence type="predicted"/>
<accession>A0A9P8LG89</accession>
<comment type="caution">
    <text evidence="3">The sequence shown here is derived from an EMBL/GenBank/DDBJ whole genome shotgun (WGS) entry which is preliminary data.</text>
</comment>
<evidence type="ECO:0000259" key="2">
    <source>
        <dbReference type="PROSITE" id="PS51819"/>
    </source>
</evidence>
<evidence type="ECO:0000313" key="4">
    <source>
        <dbReference type="Proteomes" id="UP000750711"/>
    </source>
</evidence>
<dbReference type="CDD" id="cd07262">
    <property type="entry name" value="VOC_like"/>
    <property type="match status" value="1"/>
</dbReference>